<dbReference type="InterPro" id="IPR008963">
    <property type="entry name" value="Purple_acid_Pase-like_N"/>
</dbReference>
<dbReference type="GO" id="GO:0046872">
    <property type="term" value="F:metal ion binding"/>
    <property type="evidence" value="ECO:0007669"/>
    <property type="project" value="InterPro"/>
</dbReference>
<dbReference type="CDD" id="cd00063">
    <property type="entry name" value="FN3"/>
    <property type="match status" value="1"/>
</dbReference>
<sequence length="703" mass="70713" precursor="true">MIGKKNTPVFFLVLCCILTVLVVFADPAGATNSATVAISGSIPRVIYNISVSGIDTGNATITWNTNFFGNSTVLYGTTTGYGSVSTDGVMTEDHVLSLHSLSPATTYHYQVVSIDLAGNRAAGTDATFNTTALSQGTVANTTTVSTTFAGTTVQTVNGVQQVSLNLTSLAGTPQVSGNTVTLQNPATGWSQVQYVSSGITTQDGNITLGQIQSVSMQSAPVTASLGGSIGTVSTQVQIGLTQLVPDVTLQQSIIQGATASATNAFQVAAANNNLNVQAVAYTVEFQNAASLDASLNSAGVKMNLSLDDAWVAANANGDVNNIRVIRFGDDGTKEVLSTTFVGRQGTTDTFEVVSPHGISLFGIAAVTAVTSSGGGTSSSGGGQSPSGGGGGAGGLFVAAVPAAPPAVPQGQPQQMGPSENAATTTQSLTFAGLSASTGPSGIQTFTFNTTLAAQSGVSATLGNTSLSLNQPGLAMVIVTNGSPSVENSVISGTVQSVSITTAPSPASLSFGNVSAAVNASLASIPQNAAITTTISEVVTSDVASALRQAAENDGRQLNSIACVVTITKTNFAATGPATVSLAISPGWVGNHGGIESISIGRIGDDQSADMLDTSYQGTDAQGLLVFAGNSPHGLSQFGLVSVGSPGTAGQEPETGLPHPPESVSGIIGEILLKNRIILAIAAVCLIAGGALITLVWRYRQQKW</sequence>
<reference evidence="3" key="1">
    <citation type="submission" date="2007-07" db="EMBL/GenBank/DDBJ databases">
        <title>Complete sequence of Candidatus Methanoregula boonei 6A8.</title>
        <authorList>
            <consortium name="US DOE Joint Genome Institute"/>
            <person name="Copeland A."/>
            <person name="Lucas S."/>
            <person name="Lapidus A."/>
            <person name="Barry K."/>
            <person name="Glavina del Rio T."/>
            <person name="Dalin E."/>
            <person name="Tice H."/>
            <person name="Pitluck S."/>
            <person name="Meincke L."/>
            <person name="Brettin T."/>
            <person name="Bruce D."/>
            <person name="Detter J.C."/>
            <person name="Han C."/>
            <person name="Tapia R."/>
            <person name="Gilna P."/>
            <person name="Schmutz J."/>
            <person name="Larimer F."/>
            <person name="Land M."/>
            <person name="Hauser L."/>
            <person name="Kyrpides N."/>
            <person name="Kim E."/>
            <person name="Zinder S."/>
            <person name="Richardson P."/>
        </authorList>
    </citation>
    <scope>NUCLEOTIDE SEQUENCE [LARGE SCALE GENOMIC DNA]</scope>
    <source>
        <strain evidence="3">6A8</strain>
    </source>
</reference>
<dbReference type="HOGENOM" id="CLU_392150_0_0_2"/>
<keyword evidence="2" id="KW-0812">Transmembrane</keyword>
<feature type="region of interest" description="Disordered" evidence="1">
    <location>
        <begin position="372"/>
        <end position="423"/>
    </location>
</feature>
<dbReference type="AlphaFoldDB" id="A7I6W7"/>
<evidence type="ECO:0000256" key="1">
    <source>
        <dbReference type="SAM" id="MobiDB-lite"/>
    </source>
</evidence>
<gene>
    <name evidence="3" type="ordered locus">Mboo_0960</name>
</gene>
<dbReference type="STRING" id="456442.Mboo_0960"/>
<dbReference type="GO" id="GO:0003993">
    <property type="term" value="F:acid phosphatase activity"/>
    <property type="evidence" value="ECO:0007669"/>
    <property type="project" value="InterPro"/>
</dbReference>
<feature type="compositionally biased region" description="Low complexity" evidence="1">
    <location>
        <begin position="408"/>
        <end position="418"/>
    </location>
</feature>
<keyword evidence="2" id="KW-0472">Membrane</keyword>
<dbReference type="Proteomes" id="UP000002408">
    <property type="component" value="Chromosome"/>
</dbReference>
<name>A7I6W7_METB6</name>
<evidence type="ECO:0000256" key="2">
    <source>
        <dbReference type="SAM" id="Phobius"/>
    </source>
</evidence>
<dbReference type="RefSeq" id="WP_012106503.1">
    <property type="nucleotide sequence ID" value="NC_009712.1"/>
</dbReference>
<proteinExistence type="predicted"/>
<feature type="compositionally biased region" description="Gly residues" evidence="1">
    <location>
        <begin position="372"/>
        <end position="394"/>
    </location>
</feature>
<dbReference type="EMBL" id="CP000780">
    <property type="protein sequence ID" value="ABS55478.1"/>
    <property type="molecule type" value="Genomic_DNA"/>
</dbReference>
<evidence type="ECO:0008006" key="5">
    <source>
        <dbReference type="Google" id="ProtNLM"/>
    </source>
</evidence>
<protein>
    <recommendedName>
        <fullName evidence="5">Fibronectin, type III domain protein</fullName>
    </recommendedName>
</protein>
<organism evidence="3 4">
    <name type="scientific">Methanoregula boonei (strain DSM 21154 / JCM 14090 / 6A8)</name>
    <dbReference type="NCBI Taxonomy" id="456442"/>
    <lineage>
        <taxon>Archaea</taxon>
        <taxon>Methanobacteriati</taxon>
        <taxon>Methanobacteriota</taxon>
        <taxon>Stenosarchaea group</taxon>
        <taxon>Methanomicrobia</taxon>
        <taxon>Methanomicrobiales</taxon>
        <taxon>Methanoregulaceae</taxon>
        <taxon>Methanoregula</taxon>
    </lineage>
</organism>
<keyword evidence="4" id="KW-1185">Reference proteome</keyword>
<keyword evidence="2" id="KW-1133">Transmembrane helix</keyword>
<accession>A7I6W7</accession>
<evidence type="ECO:0000313" key="3">
    <source>
        <dbReference type="EMBL" id="ABS55478.1"/>
    </source>
</evidence>
<feature type="transmembrane region" description="Helical" evidence="2">
    <location>
        <begin position="676"/>
        <end position="696"/>
    </location>
</feature>
<dbReference type="SUPFAM" id="SSF49363">
    <property type="entry name" value="Purple acid phosphatase, N-terminal domain"/>
    <property type="match status" value="1"/>
</dbReference>
<dbReference type="InterPro" id="IPR003961">
    <property type="entry name" value="FN3_dom"/>
</dbReference>
<evidence type="ECO:0000313" key="4">
    <source>
        <dbReference type="Proteomes" id="UP000002408"/>
    </source>
</evidence>
<dbReference type="KEGG" id="mbn:Mboo_0960"/>
<dbReference type="GeneID" id="5412137"/>
<dbReference type="OrthoDB" id="112152at2157"/>